<organism evidence="2 3">
    <name type="scientific">Thraustotheca clavata</name>
    <dbReference type="NCBI Taxonomy" id="74557"/>
    <lineage>
        <taxon>Eukaryota</taxon>
        <taxon>Sar</taxon>
        <taxon>Stramenopiles</taxon>
        <taxon>Oomycota</taxon>
        <taxon>Saprolegniomycetes</taxon>
        <taxon>Saprolegniales</taxon>
        <taxon>Achlyaceae</taxon>
        <taxon>Thraustotheca</taxon>
    </lineage>
</organism>
<evidence type="ECO:0000313" key="3">
    <source>
        <dbReference type="Proteomes" id="UP000243217"/>
    </source>
</evidence>
<proteinExistence type="predicted"/>
<reference evidence="2 3" key="1">
    <citation type="journal article" date="2014" name="Genome Biol. Evol.">
        <title>The secreted proteins of Achlya hypogyna and Thraustotheca clavata identify the ancestral oomycete secretome and reveal gene acquisitions by horizontal gene transfer.</title>
        <authorList>
            <person name="Misner I."/>
            <person name="Blouin N."/>
            <person name="Leonard G."/>
            <person name="Richards T.A."/>
            <person name="Lane C.E."/>
        </authorList>
    </citation>
    <scope>NUCLEOTIDE SEQUENCE [LARGE SCALE GENOMIC DNA]</scope>
    <source>
        <strain evidence="2 3">ATCC 34112</strain>
    </source>
</reference>
<feature type="signal peptide" evidence="1">
    <location>
        <begin position="1"/>
        <end position="16"/>
    </location>
</feature>
<keyword evidence="3" id="KW-1185">Reference proteome</keyword>
<dbReference type="AlphaFoldDB" id="A0A1V9ZCI8"/>
<dbReference type="Proteomes" id="UP000243217">
    <property type="component" value="Unassembled WGS sequence"/>
</dbReference>
<name>A0A1V9ZCI8_9STRA</name>
<dbReference type="OrthoDB" id="70329at2759"/>
<protein>
    <recommendedName>
        <fullName evidence="4">Secreted protein</fullName>
    </recommendedName>
</protein>
<accession>A0A1V9ZCI8</accession>
<evidence type="ECO:0000313" key="2">
    <source>
        <dbReference type="EMBL" id="OQR95647.1"/>
    </source>
</evidence>
<dbReference type="EMBL" id="JNBS01002067">
    <property type="protein sequence ID" value="OQR95647.1"/>
    <property type="molecule type" value="Genomic_DNA"/>
</dbReference>
<feature type="chain" id="PRO_5012822612" description="Secreted protein" evidence="1">
    <location>
        <begin position="17"/>
        <end position="222"/>
    </location>
</feature>
<sequence>MRCVFFFLRLLMLVHGQYIGNGLRYVSDTCEALKEALDIMAINGDQLVNGIVGGQVVESDCTKLRKINVMDYHGDDGQDAICVNSCYNATASTFAQMINNDCFQGNDDYEVANQRLYAASFQFACQRYASSKYCVTLIAQKVSDAGTSSDICGKIIDEIDCCFESYRRYMSFGTQASIAQLNYIQKKCGVGSPCSCGYNAFATNISNVYICSSGIIYNISIC</sequence>
<evidence type="ECO:0008006" key="4">
    <source>
        <dbReference type="Google" id="ProtNLM"/>
    </source>
</evidence>
<comment type="caution">
    <text evidence="2">The sequence shown here is derived from an EMBL/GenBank/DDBJ whole genome shotgun (WGS) entry which is preliminary data.</text>
</comment>
<evidence type="ECO:0000256" key="1">
    <source>
        <dbReference type="SAM" id="SignalP"/>
    </source>
</evidence>
<keyword evidence="1" id="KW-0732">Signal</keyword>
<gene>
    <name evidence="2" type="ORF">THRCLA_07699</name>
</gene>